<reference evidence="1 2" key="1">
    <citation type="submission" date="2014-11" db="EMBL/GenBank/DDBJ databases">
        <title>Genetic blueprint of the zoonotic pathogen Toxocara canis.</title>
        <authorList>
            <person name="Zhu X.-Q."/>
            <person name="Korhonen P.K."/>
            <person name="Cai H."/>
            <person name="Young N.D."/>
            <person name="Nejsum P."/>
            <person name="von Samson-Himmelstjerna G."/>
            <person name="Boag P.R."/>
            <person name="Tan P."/>
            <person name="Li Q."/>
            <person name="Min J."/>
            <person name="Yang Y."/>
            <person name="Wang X."/>
            <person name="Fang X."/>
            <person name="Hall R.S."/>
            <person name="Hofmann A."/>
            <person name="Sternberg P.W."/>
            <person name="Jex A.R."/>
            <person name="Gasser R.B."/>
        </authorList>
    </citation>
    <scope>NUCLEOTIDE SEQUENCE [LARGE SCALE GENOMIC DNA]</scope>
    <source>
        <strain evidence="1">PN_DK_2014</strain>
    </source>
</reference>
<name>A0A0B2VFE4_TOXCA</name>
<evidence type="ECO:0000313" key="1">
    <source>
        <dbReference type="EMBL" id="KHN79720.1"/>
    </source>
</evidence>
<organism evidence="1 2">
    <name type="scientific">Toxocara canis</name>
    <name type="common">Canine roundworm</name>
    <dbReference type="NCBI Taxonomy" id="6265"/>
    <lineage>
        <taxon>Eukaryota</taxon>
        <taxon>Metazoa</taxon>
        <taxon>Ecdysozoa</taxon>
        <taxon>Nematoda</taxon>
        <taxon>Chromadorea</taxon>
        <taxon>Rhabditida</taxon>
        <taxon>Spirurina</taxon>
        <taxon>Ascaridomorpha</taxon>
        <taxon>Ascaridoidea</taxon>
        <taxon>Toxocaridae</taxon>
        <taxon>Toxocara</taxon>
    </lineage>
</organism>
<proteinExistence type="predicted"/>
<sequence length="88" mass="10148">MMQNVAEAFLAVNAKMRSVYVLMVGSALLLISQARPPTPEEVKEQQMNEFVNDYDTLPAISLIPESWKESLKKEKMRYLEMLQQQSLK</sequence>
<evidence type="ECO:0000313" key="2">
    <source>
        <dbReference type="Proteomes" id="UP000031036"/>
    </source>
</evidence>
<keyword evidence="2" id="KW-1185">Reference proteome</keyword>
<dbReference type="OrthoDB" id="5849715at2759"/>
<protein>
    <submittedName>
        <fullName evidence="1">Uncharacterized protein</fullName>
    </submittedName>
</protein>
<comment type="caution">
    <text evidence="1">The sequence shown here is derived from an EMBL/GenBank/DDBJ whole genome shotgun (WGS) entry which is preliminary data.</text>
</comment>
<dbReference type="AlphaFoldDB" id="A0A0B2VFE4"/>
<dbReference type="Proteomes" id="UP000031036">
    <property type="component" value="Unassembled WGS sequence"/>
</dbReference>
<dbReference type="OMA" id="MRYLEML"/>
<accession>A0A0B2VFE4</accession>
<dbReference type="EMBL" id="JPKZ01001875">
    <property type="protein sequence ID" value="KHN79720.1"/>
    <property type="molecule type" value="Genomic_DNA"/>
</dbReference>
<gene>
    <name evidence="1" type="ORF">Tcan_14632</name>
</gene>